<dbReference type="EMBL" id="JBHSEL010000018">
    <property type="protein sequence ID" value="MFC4623958.1"/>
    <property type="molecule type" value="Genomic_DNA"/>
</dbReference>
<evidence type="ECO:0000313" key="2">
    <source>
        <dbReference type="Proteomes" id="UP001596042"/>
    </source>
</evidence>
<proteinExistence type="predicted"/>
<keyword evidence="2" id="KW-1185">Reference proteome</keyword>
<comment type="caution">
    <text evidence="1">The sequence shown here is derived from an EMBL/GenBank/DDBJ whole genome shotgun (WGS) entry which is preliminary data.</text>
</comment>
<organism evidence="1 2">
    <name type="scientific">Daeguia caeni</name>
    <dbReference type="NCBI Taxonomy" id="439612"/>
    <lineage>
        <taxon>Bacteria</taxon>
        <taxon>Pseudomonadati</taxon>
        <taxon>Pseudomonadota</taxon>
        <taxon>Alphaproteobacteria</taxon>
        <taxon>Hyphomicrobiales</taxon>
        <taxon>Brucellaceae</taxon>
        <taxon>Daeguia</taxon>
    </lineage>
</organism>
<sequence>MINFQFKQSENKINKFKTIIANITTFCCIRHDQPKGQAIGCRAAAEFPVFCNAWQCLLCVTIGLRWLKYAFANRSVFQSLNAQVFSQLQVAP</sequence>
<name>A0ABV9H3F0_9HYPH</name>
<dbReference type="RefSeq" id="WP_374834773.1">
    <property type="nucleotide sequence ID" value="NZ_JBHEEZ010000097.1"/>
</dbReference>
<protein>
    <submittedName>
        <fullName evidence="1">Uncharacterized protein</fullName>
    </submittedName>
</protein>
<reference evidence="2" key="1">
    <citation type="journal article" date="2019" name="Int. J. Syst. Evol. Microbiol.">
        <title>The Global Catalogue of Microorganisms (GCM) 10K type strain sequencing project: providing services to taxonomists for standard genome sequencing and annotation.</title>
        <authorList>
            <consortium name="The Broad Institute Genomics Platform"/>
            <consortium name="The Broad Institute Genome Sequencing Center for Infectious Disease"/>
            <person name="Wu L."/>
            <person name="Ma J."/>
        </authorList>
    </citation>
    <scope>NUCLEOTIDE SEQUENCE [LARGE SCALE GENOMIC DNA]</scope>
    <source>
        <strain evidence="2">CGMCC 1.15731</strain>
    </source>
</reference>
<gene>
    <name evidence="1" type="ORF">ACFO1V_01720</name>
</gene>
<evidence type="ECO:0000313" key="1">
    <source>
        <dbReference type="EMBL" id="MFC4623958.1"/>
    </source>
</evidence>
<accession>A0ABV9H3F0</accession>
<dbReference type="Proteomes" id="UP001596042">
    <property type="component" value="Unassembled WGS sequence"/>
</dbReference>